<reference evidence="1 2" key="1">
    <citation type="submission" date="2020-08" db="EMBL/GenBank/DDBJ databases">
        <title>Bridging the membrane lipid divide: bacteria of the FCB group superphylum have the potential to synthesize archaeal ether lipids.</title>
        <authorList>
            <person name="Villanueva L."/>
            <person name="Von Meijenfeldt F.A.B."/>
            <person name="Westbye A.B."/>
            <person name="Yadav S."/>
            <person name="Hopmans E.C."/>
            <person name="Dutilh B.E."/>
            <person name="Sinninghe Damste J.S."/>
        </authorList>
    </citation>
    <scope>NUCLEOTIDE SEQUENCE [LARGE SCALE GENOMIC DNA]</scope>
    <source>
        <strain evidence="1">NIOZ-UU27</strain>
    </source>
</reference>
<organism evidence="1 2">
    <name type="scientific">Candidatus Desulfacyla euxinica</name>
    <dbReference type="NCBI Taxonomy" id="2841693"/>
    <lineage>
        <taxon>Bacteria</taxon>
        <taxon>Deltaproteobacteria</taxon>
        <taxon>Candidatus Desulfacyla</taxon>
    </lineage>
</organism>
<sequence>MIITTSSGQIYDTNKDLTAPERHILQKLFLWESMSSSLEEFREKKKTALSKGWNNSGPVPGSDALKDIIHHLEGKVSLRLNKT</sequence>
<name>A0A8J6MXT7_9DELT</name>
<comment type="caution">
    <text evidence="1">The sequence shown here is derived from an EMBL/GenBank/DDBJ whole genome shotgun (WGS) entry which is preliminary data.</text>
</comment>
<dbReference type="Proteomes" id="UP000650524">
    <property type="component" value="Unassembled WGS sequence"/>
</dbReference>
<dbReference type="EMBL" id="JACNJD010000031">
    <property type="protein sequence ID" value="MBC8175848.1"/>
    <property type="molecule type" value="Genomic_DNA"/>
</dbReference>
<gene>
    <name evidence="1" type="ORF">H8E19_00475</name>
</gene>
<evidence type="ECO:0000313" key="1">
    <source>
        <dbReference type="EMBL" id="MBC8175848.1"/>
    </source>
</evidence>
<dbReference type="AlphaFoldDB" id="A0A8J6MXT7"/>
<accession>A0A8J6MXT7</accession>
<evidence type="ECO:0000313" key="2">
    <source>
        <dbReference type="Proteomes" id="UP000650524"/>
    </source>
</evidence>
<proteinExistence type="predicted"/>
<protein>
    <submittedName>
        <fullName evidence="1">Uncharacterized protein</fullName>
    </submittedName>
</protein>